<keyword evidence="1" id="KW-0812">Transmembrane</keyword>
<evidence type="ECO:0008006" key="4">
    <source>
        <dbReference type="Google" id="ProtNLM"/>
    </source>
</evidence>
<protein>
    <recommendedName>
        <fullName evidence="4">Apea-like HEPN domain-containing protein</fullName>
    </recommendedName>
</protein>
<comment type="caution">
    <text evidence="2">The sequence shown here is derived from an EMBL/GenBank/DDBJ whole genome shotgun (WGS) entry which is preliminary data.</text>
</comment>
<accession>A0A5J5GEE5</accession>
<proteinExistence type="predicted"/>
<dbReference type="AlphaFoldDB" id="A0A5J5GEE5"/>
<gene>
    <name evidence="2" type="ORF">F4V43_05160</name>
</gene>
<keyword evidence="1" id="KW-0472">Membrane</keyword>
<name>A0A5J5GEE5_9BACL</name>
<evidence type="ECO:0000313" key="2">
    <source>
        <dbReference type="EMBL" id="KAA9006350.1"/>
    </source>
</evidence>
<evidence type="ECO:0000313" key="3">
    <source>
        <dbReference type="Proteomes" id="UP000367750"/>
    </source>
</evidence>
<organism evidence="2 3">
    <name type="scientific">Paenibacillus spiritus</name>
    <dbReference type="NCBI Taxonomy" id="2496557"/>
    <lineage>
        <taxon>Bacteria</taxon>
        <taxon>Bacillati</taxon>
        <taxon>Bacillota</taxon>
        <taxon>Bacilli</taxon>
        <taxon>Bacillales</taxon>
        <taxon>Paenibacillaceae</taxon>
        <taxon>Paenibacillus</taxon>
    </lineage>
</organism>
<feature type="transmembrane region" description="Helical" evidence="1">
    <location>
        <begin position="73"/>
        <end position="93"/>
    </location>
</feature>
<reference evidence="2 3" key="1">
    <citation type="submission" date="2019-09" db="EMBL/GenBank/DDBJ databases">
        <title>Bacillus ochoae sp. nov., Paenibacillus whitsoniae sp. nov., Paenibacillus spiritus sp. nov. Isolated from the Mars Exploration Rover during spacecraft assembly.</title>
        <authorList>
            <person name="Seuylemezian A."/>
            <person name="Vaishampayan P."/>
        </authorList>
    </citation>
    <scope>NUCLEOTIDE SEQUENCE [LARGE SCALE GENOMIC DNA]</scope>
    <source>
        <strain evidence="2 3">MER_111</strain>
    </source>
</reference>
<dbReference type="RefSeq" id="WP_150457182.1">
    <property type="nucleotide sequence ID" value="NZ_VYKK01000005.1"/>
</dbReference>
<keyword evidence="1" id="KW-1133">Transmembrane helix</keyword>
<dbReference type="OrthoDB" id="1488847at2"/>
<sequence length="462" mass="54544">MGKIIFSQNTYAYEFTNIEVFFKYKNITFFSTDDLTKVGKANGVSQAREFKLNCITRIEDHEGINESNRYNRANILTVLGVVSFFVGIPLTVYHKTTGKDTLRPNTSIEEKALKLIIEDEDYTQQLKSVLEKLESDEEVIVSLLDRWRKANYLVNESVDANLYHDEAILNYFHIIELICEIYSKGLRIDLEKNIEKYVEEFYKQNFFFNENQLQSQVNSVKKVFTELLIGRDLALSHKIKFVLNKFNMLNPFVEYFIDSVIKTRNAIAHGRFTYQDKLSWPLPPFFFMSNDSSEILDSLNFLTARLIACYLEIECWKKEWEEVDEDLMPPDKLLEKFLKDVTEFPELNSESINEPNQYHITWRSIFKHYVSNPKKFKIDQIEIALKSFFINCTLNESTANDLFDISVVLSDSKDEEIQNRAIKNIDLIVQNRWYAWSNKRDIYSYLEKMNVPPVWYLSYLKQ</sequence>
<dbReference type="Proteomes" id="UP000367750">
    <property type="component" value="Unassembled WGS sequence"/>
</dbReference>
<dbReference type="EMBL" id="VYKK01000005">
    <property type="protein sequence ID" value="KAA9006350.1"/>
    <property type="molecule type" value="Genomic_DNA"/>
</dbReference>
<keyword evidence="3" id="KW-1185">Reference proteome</keyword>
<evidence type="ECO:0000256" key="1">
    <source>
        <dbReference type="SAM" id="Phobius"/>
    </source>
</evidence>